<dbReference type="KEGG" id="pect:BN1012_Phect593"/>
<evidence type="ECO:0000256" key="8">
    <source>
        <dbReference type="SAM" id="Phobius"/>
    </source>
</evidence>
<feature type="transmembrane region" description="Helical" evidence="8">
    <location>
        <begin position="328"/>
        <end position="353"/>
    </location>
</feature>
<dbReference type="GO" id="GO:0008643">
    <property type="term" value="P:carbohydrate transport"/>
    <property type="evidence" value="ECO:0007669"/>
    <property type="project" value="InterPro"/>
</dbReference>
<keyword evidence="7 8" id="KW-0472">Membrane</keyword>
<dbReference type="GO" id="GO:0006814">
    <property type="term" value="P:sodium ion transport"/>
    <property type="evidence" value="ECO:0007669"/>
    <property type="project" value="InterPro"/>
</dbReference>
<feature type="transmembrane region" description="Helical" evidence="8">
    <location>
        <begin position="191"/>
        <end position="211"/>
    </location>
</feature>
<dbReference type="CDD" id="cd17332">
    <property type="entry name" value="MFS_MelB_like"/>
    <property type="match status" value="1"/>
</dbReference>
<keyword evidence="10" id="KW-1185">Reference proteome</keyword>
<dbReference type="NCBIfam" id="TIGR00792">
    <property type="entry name" value="gph"/>
    <property type="match status" value="1"/>
</dbReference>
<evidence type="ECO:0000256" key="2">
    <source>
        <dbReference type="ARBA" id="ARBA00009617"/>
    </source>
</evidence>
<protein>
    <submittedName>
        <fullName evidence="9">Sugar/Na+(H+) simporter</fullName>
    </submittedName>
</protein>
<feature type="transmembrane region" description="Helical" evidence="8">
    <location>
        <begin position="240"/>
        <end position="266"/>
    </location>
</feature>
<accession>X5MC52</accession>
<dbReference type="Proteomes" id="UP000032160">
    <property type="component" value="Chromosome I"/>
</dbReference>
<keyword evidence="4" id="KW-1003">Cell membrane</keyword>
<dbReference type="InterPro" id="IPR039672">
    <property type="entry name" value="MFS_2"/>
</dbReference>
<dbReference type="STRING" id="1458461.BN1012_Phect593"/>
<evidence type="ECO:0000256" key="6">
    <source>
        <dbReference type="ARBA" id="ARBA00022989"/>
    </source>
</evidence>
<dbReference type="InterPro" id="IPR001927">
    <property type="entry name" value="Na/Gal_symport"/>
</dbReference>
<feature type="transmembrane region" description="Helical" evidence="8">
    <location>
        <begin position="413"/>
        <end position="436"/>
    </location>
</feature>
<dbReference type="InterPro" id="IPR036259">
    <property type="entry name" value="MFS_trans_sf"/>
</dbReference>
<dbReference type="EMBL" id="HG966617">
    <property type="protein sequence ID" value="CDO58807.1"/>
    <property type="molecule type" value="Genomic_DNA"/>
</dbReference>
<dbReference type="Gene3D" id="1.20.1250.20">
    <property type="entry name" value="MFS general substrate transporter like domains"/>
    <property type="match status" value="2"/>
</dbReference>
<gene>
    <name evidence="9" type="ORF">BN1012_Phect593</name>
</gene>
<feature type="transmembrane region" description="Helical" evidence="8">
    <location>
        <begin position="278"/>
        <end position="297"/>
    </location>
</feature>
<dbReference type="HOGENOM" id="CLU_027408_0_3_5"/>
<organism evidence="9 10">
    <name type="scientific">Candidatus Phaeomarinibacter ectocarpi</name>
    <dbReference type="NCBI Taxonomy" id="1458461"/>
    <lineage>
        <taxon>Bacteria</taxon>
        <taxon>Pseudomonadati</taxon>
        <taxon>Pseudomonadota</taxon>
        <taxon>Alphaproteobacteria</taxon>
        <taxon>Hyphomicrobiales</taxon>
        <taxon>Parvibaculaceae</taxon>
        <taxon>Candidatus Phaeomarinibacter</taxon>
    </lineage>
</organism>
<keyword evidence="6 8" id="KW-1133">Transmembrane helix</keyword>
<keyword evidence="5 8" id="KW-0812">Transmembrane</keyword>
<dbReference type="SUPFAM" id="SSF103473">
    <property type="entry name" value="MFS general substrate transporter"/>
    <property type="match status" value="1"/>
</dbReference>
<comment type="similarity">
    <text evidence="2">Belongs to the sodium:galactoside symporter (TC 2.A.2) family.</text>
</comment>
<evidence type="ECO:0000313" key="9">
    <source>
        <dbReference type="EMBL" id="CDO58807.1"/>
    </source>
</evidence>
<dbReference type="Pfam" id="PF13347">
    <property type="entry name" value="MFS_2"/>
    <property type="match status" value="1"/>
</dbReference>
<keyword evidence="3" id="KW-0813">Transport</keyword>
<evidence type="ECO:0000256" key="3">
    <source>
        <dbReference type="ARBA" id="ARBA00022448"/>
    </source>
</evidence>
<dbReference type="InterPro" id="IPR018043">
    <property type="entry name" value="Na/Gal_symport_CS"/>
</dbReference>
<dbReference type="AlphaFoldDB" id="X5MC52"/>
<reference evidence="9 10" key="1">
    <citation type="journal article" date="2014" name="Front. Genet.">
        <title>Genome and metabolic network of "Candidatus Phaeomarinobacter ectocarpi" Ec32, a new candidate genus of Alphaproteobacteria frequently associated with brown algae.</title>
        <authorList>
            <person name="Dittami S.M."/>
            <person name="Barbeyron T."/>
            <person name="Boyen C."/>
            <person name="Cambefort J."/>
            <person name="Collet G."/>
            <person name="Delage L."/>
            <person name="Gobet A."/>
            <person name="Groisillier A."/>
            <person name="Leblanc C."/>
            <person name="Michel G."/>
            <person name="Scornet D."/>
            <person name="Siegel A."/>
            <person name="Tapia J.E."/>
            <person name="Tonon T."/>
        </authorList>
    </citation>
    <scope>NUCLEOTIDE SEQUENCE [LARGE SCALE GENOMIC DNA]</scope>
    <source>
        <strain evidence="9 10">Ec32</strain>
    </source>
</reference>
<feature type="transmembrane region" description="Helical" evidence="8">
    <location>
        <begin position="382"/>
        <end position="401"/>
    </location>
</feature>
<feature type="transmembrane region" description="Helical" evidence="8">
    <location>
        <begin position="121"/>
        <end position="142"/>
    </location>
</feature>
<dbReference type="PATRIC" id="fig|1458461.3.peg.594"/>
<evidence type="ECO:0000256" key="4">
    <source>
        <dbReference type="ARBA" id="ARBA00022475"/>
    </source>
</evidence>
<dbReference type="PANTHER" id="PTHR11328:SF24">
    <property type="entry name" value="MAJOR FACILITATOR SUPERFAMILY (MFS) PROFILE DOMAIN-CONTAINING PROTEIN"/>
    <property type="match status" value="1"/>
</dbReference>
<feature type="transmembrane region" description="Helical" evidence="8">
    <location>
        <begin position="92"/>
        <end position="109"/>
    </location>
</feature>
<sequence length="460" mass="48789">MTADATQSRAGIAAGALPVSTRAGYGVGDFAVNLFFQSALLFLLFFYTDVAGIAAATAASIFLVARVVDAVTDPVMGVIADRTRTRWGRFRPYVLAGGPLLAVMGVATFTSPDLSPEGKVLYAYVTYILFGIAYTVVSIPYSSLTSALTEDSHERTVLSTYRMAFAMLGGLLVAAMTTPLVAAFGGGADGFQMTMVVYGLLACLLLAITFFTTRERKFAHEDVPGVAQIVRALKAGGWPLALLIFAFWMGMMAFTVRSAAIIYYFIYNVGQEDLVPVFMVSVAVFNFIGIIIVPAFGKRLGKRATYLLGAFGGCLSGVALYFTPTDQIAMIFIVSCIGAIMFAGPTVMAWSMLPDAVDYAELRSGVRADGAIYAATSFFQKMAMAVGGAGAALILSFTGYVPNVAQAPEALGGILFMVALGPVVLFVLGAIAMLFYTLTDEKFSEVSTALAEQRAARLDV</sequence>
<proteinExistence type="inferred from homology"/>
<dbReference type="PROSITE" id="PS00872">
    <property type="entry name" value="NA_GALACTOSIDE_SYMP"/>
    <property type="match status" value="1"/>
</dbReference>
<feature type="transmembrane region" description="Helical" evidence="8">
    <location>
        <begin position="53"/>
        <end position="71"/>
    </location>
</feature>
<evidence type="ECO:0000256" key="7">
    <source>
        <dbReference type="ARBA" id="ARBA00023136"/>
    </source>
</evidence>
<name>X5MC52_9HYPH</name>
<dbReference type="PANTHER" id="PTHR11328">
    <property type="entry name" value="MAJOR FACILITATOR SUPERFAMILY DOMAIN-CONTAINING PROTEIN"/>
    <property type="match status" value="1"/>
</dbReference>
<feature type="transmembrane region" description="Helical" evidence="8">
    <location>
        <begin position="163"/>
        <end position="185"/>
    </location>
</feature>
<dbReference type="RefSeq" id="WP_043949663.1">
    <property type="nucleotide sequence ID" value="NZ_HG966617.1"/>
</dbReference>
<dbReference type="OrthoDB" id="181905at2"/>
<dbReference type="GO" id="GO:0015293">
    <property type="term" value="F:symporter activity"/>
    <property type="evidence" value="ECO:0007669"/>
    <property type="project" value="InterPro"/>
</dbReference>
<evidence type="ECO:0000256" key="5">
    <source>
        <dbReference type="ARBA" id="ARBA00022692"/>
    </source>
</evidence>
<evidence type="ECO:0000256" key="1">
    <source>
        <dbReference type="ARBA" id="ARBA00004651"/>
    </source>
</evidence>
<evidence type="ECO:0000313" key="10">
    <source>
        <dbReference type="Proteomes" id="UP000032160"/>
    </source>
</evidence>
<comment type="subcellular location">
    <subcellularLocation>
        <location evidence="1">Cell membrane</location>
        <topology evidence="1">Multi-pass membrane protein</topology>
    </subcellularLocation>
</comment>
<feature type="transmembrane region" description="Helical" evidence="8">
    <location>
        <begin position="304"/>
        <end position="322"/>
    </location>
</feature>
<dbReference type="GO" id="GO:0005886">
    <property type="term" value="C:plasma membrane"/>
    <property type="evidence" value="ECO:0007669"/>
    <property type="project" value="UniProtKB-SubCell"/>
</dbReference>